<sequence length="173" mass="19164">MKYLLAVLLIISSPFVAAAEENSSSPQIKFLSIFDDDISYDLLKKSPLLANLAKEEDAPGCPIVVAAWYEQAESGASGAVTGLLSASTLGLVPVVRGKDFTIKYKIRVNGNTVSEYEYKKSFVDTEFLFAMEHGLTDKAKVWVVETVDLLLADLEKDQKFAELLQEYQYYFGS</sequence>
<dbReference type="AlphaFoldDB" id="A0A2S0VMQ2"/>
<reference evidence="2 3" key="1">
    <citation type="submission" date="2018-01" db="EMBL/GenBank/DDBJ databases">
        <title>Genome sequence of a Cantenovulum-like bacteria.</title>
        <authorList>
            <person name="Tan W.R."/>
            <person name="Lau N.-S."/>
            <person name="Go F."/>
            <person name="Amirul A.-A.A."/>
        </authorList>
    </citation>
    <scope>NUCLEOTIDE SEQUENCE [LARGE SCALE GENOMIC DNA]</scope>
    <source>
        <strain evidence="2 3">CCB-QB4</strain>
    </source>
</reference>
<feature type="signal peptide" evidence="1">
    <location>
        <begin position="1"/>
        <end position="18"/>
    </location>
</feature>
<dbReference type="RefSeq" id="WP_108601579.1">
    <property type="nucleotide sequence ID" value="NZ_CP026604.1"/>
</dbReference>
<dbReference type="EMBL" id="CP026604">
    <property type="protein sequence ID" value="AWB65503.1"/>
    <property type="molecule type" value="Genomic_DNA"/>
</dbReference>
<name>A0A2S0VMQ2_9ALTE</name>
<dbReference type="OrthoDB" id="6387498at2"/>
<evidence type="ECO:0000313" key="3">
    <source>
        <dbReference type="Proteomes" id="UP000244441"/>
    </source>
</evidence>
<keyword evidence="1" id="KW-0732">Signal</keyword>
<accession>A0A2S0VMQ2</accession>
<organism evidence="2 3">
    <name type="scientific">Saccharobesus litoralis</name>
    <dbReference type="NCBI Taxonomy" id="2172099"/>
    <lineage>
        <taxon>Bacteria</taxon>
        <taxon>Pseudomonadati</taxon>
        <taxon>Pseudomonadota</taxon>
        <taxon>Gammaproteobacteria</taxon>
        <taxon>Alteromonadales</taxon>
        <taxon>Alteromonadaceae</taxon>
        <taxon>Saccharobesus</taxon>
    </lineage>
</organism>
<evidence type="ECO:0000313" key="2">
    <source>
        <dbReference type="EMBL" id="AWB65503.1"/>
    </source>
</evidence>
<keyword evidence="3" id="KW-1185">Reference proteome</keyword>
<feature type="chain" id="PRO_5015434962" evidence="1">
    <location>
        <begin position="19"/>
        <end position="173"/>
    </location>
</feature>
<dbReference type="Proteomes" id="UP000244441">
    <property type="component" value="Chromosome"/>
</dbReference>
<evidence type="ECO:0000256" key="1">
    <source>
        <dbReference type="SAM" id="SignalP"/>
    </source>
</evidence>
<dbReference type="KEGG" id="cate:C2869_03215"/>
<gene>
    <name evidence="2" type="ORF">C2869_03215</name>
</gene>
<protein>
    <submittedName>
        <fullName evidence="2">Uncharacterized protein</fullName>
    </submittedName>
</protein>
<proteinExistence type="predicted"/>